<comment type="caution">
    <text evidence="2">The sequence shown here is derived from an EMBL/GenBank/DDBJ whole genome shotgun (WGS) entry which is preliminary data.</text>
</comment>
<feature type="compositionally biased region" description="Acidic residues" evidence="1">
    <location>
        <begin position="12"/>
        <end position="22"/>
    </location>
</feature>
<dbReference type="EMBL" id="SMOL01000157">
    <property type="protein sequence ID" value="KAB2627145.1"/>
    <property type="molecule type" value="Genomic_DNA"/>
</dbReference>
<reference evidence="2 3" key="1">
    <citation type="submission" date="2019-09" db="EMBL/GenBank/DDBJ databases">
        <authorList>
            <person name="Ou C."/>
        </authorList>
    </citation>
    <scope>NUCLEOTIDE SEQUENCE [LARGE SCALE GENOMIC DNA]</scope>
    <source>
        <strain evidence="2">S2</strain>
        <tissue evidence="2">Leaf</tissue>
    </source>
</reference>
<feature type="region of interest" description="Disordered" evidence="1">
    <location>
        <begin position="1"/>
        <end position="22"/>
    </location>
</feature>
<protein>
    <submittedName>
        <fullName evidence="2">Uncharacterized protein</fullName>
    </submittedName>
</protein>
<proteinExistence type="predicted"/>
<name>A0A5N5HH21_9ROSA</name>
<evidence type="ECO:0000256" key="1">
    <source>
        <dbReference type="SAM" id="MobiDB-lite"/>
    </source>
</evidence>
<dbReference type="Proteomes" id="UP000327157">
    <property type="component" value="Chromosome 2"/>
</dbReference>
<keyword evidence="3" id="KW-1185">Reference proteome</keyword>
<reference evidence="3" key="2">
    <citation type="submission" date="2019-10" db="EMBL/GenBank/DDBJ databases">
        <title>A de novo genome assembly of a pear dwarfing rootstock.</title>
        <authorList>
            <person name="Wang F."/>
            <person name="Wang J."/>
            <person name="Li S."/>
            <person name="Zhang Y."/>
            <person name="Fang M."/>
            <person name="Ma L."/>
            <person name="Zhao Y."/>
            <person name="Jiang S."/>
        </authorList>
    </citation>
    <scope>NUCLEOTIDE SEQUENCE [LARGE SCALE GENOMIC DNA]</scope>
</reference>
<evidence type="ECO:0000313" key="2">
    <source>
        <dbReference type="EMBL" id="KAB2627145.1"/>
    </source>
</evidence>
<gene>
    <name evidence="2" type="ORF">D8674_020763</name>
</gene>
<evidence type="ECO:0000313" key="3">
    <source>
        <dbReference type="Proteomes" id="UP000327157"/>
    </source>
</evidence>
<dbReference type="AlphaFoldDB" id="A0A5N5HH21"/>
<reference evidence="2 3" key="3">
    <citation type="submission" date="2019-11" db="EMBL/GenBank/DDBJ databases">
        <title>A de novo genome assembly of a pear dwarfing rootstock.</title>
        <authorList>
            <person name="Wang F."/>
            <person name="Wang J."/>
            <person name="Li S."/>
            <person name="Zhang Y."/>
            <person name="Fang M."/>
            <person name="Ma L."/>
            <person name="Zhao Y."/>
            <person name="Jiang S."/>
        </authorList>
    </citation>
    <scope>NUCLEOTIDE SEQUENCE [LARGE SCALE GENOMIC DNA]</scope>
    <source>
        <strain evidence="2">S2</strain>
        <tissue evidence="2">Leaf</tissue>
    </source>
</reference>
<accession>A0A5N5HH21</accession>
<organism evidence="2 3">
    <name type="scientific">Pyrus ussuriensis x Pyrus communis</name>
    <dbReference type="NCBI Taxonomy" id="2448454"/>
    <lineage>
        <taxon>Eukaryota</taxon>
        <taxon>Viridiplantae</taxon>
        <taxon>Streptophyta</taxon>
        <taxon>Embryophyta</taxon>
        <taxon>Tracheophyta</taxon>
        <taxon>Spermatophyta</taxon>
        <taxon>Magnoliopsida</taxon>
        <taxon>eudicotyledons</taxon>
        <taxon>Gunneridae</taxon>
        <taxon>Pentapetalae</taxon>
        <taxon>rosids</taxon>
        <taxon>fabids</taxon>
        <taxon>Rosales</taxon>
        <taxon>Rosaceae</taxon>
        <taxon>Amygdaloideae</taxon>
        <taxon>Maleae</taxon>
        <taxon>Pyrus</taxon>
    </lineage>
</organism>
<sequence>MSWRLAMSAEAQGDDENDDPDDVESLMMVLKSIASMIYQNYFSEVHADSEGNTQTTIEASISSI</sequence>